<reference evidence="11" key="1">
    <citation type="submission" date="2016-06" db="EMBL/GenBank/DDBJ databases">
        <authorList>
            <person name="Nascimento L."/>
            <person name="Pereira R.V."/>
            <person name="Martins L.F."/>
            <person name="Quaggio R.B."/>
            <person name="Silva A.M."/>
            <person name="Setubal J.C."/>
        </authorList>
    </citation>
    <scope>NUCLEOTIDE SEQUENCE [LARGE SCALE GENOMIC DNA]</scope>
</reference>
<dbReference type="InterPro" id="IPR002115">
    <property type="entry name" value="Tyr_Pase_low_mol_wt_mml"/>
</dbReference>
<evidence type="ECO:0000256" key="7">
    <source>
        <dbReference type="ARBA" id="ARBA00051722"/>
    </source>
</evidence>
<dbReference type="Pfam" id="PF01451">
    <property type="entry name" value="LMWPc"/>
    <property type="match status" value="1"/>
</dbReference>
<dbReference type="PANTHER" id="PTHR11717">
    <property type="entry name" value="LOW MOLECULAR WEIGHT PROTEIN TYROSINE PHOSPHATASE"/>
    <property type="match status" value="1"/>
</dbReference>
<sequence>MKIHVLFVCLGNICRSPMAEAIFRHLVREKGLTEHFVIDSAGLGGWHVGSPPHEGTRNILKEKQIDPSGLIARKIRKEDLNTFDYILVMDRSNLRGVRELARKLERHRAEVRLLMEFAPEKGHSEVPDPYYDGRFSEVYELVEAGCRGFLNYLMNKHFSQETGNEN</sequence>
<evidence type="ECO:0000256" key="8">
    <source>
        <dbReference type="PIRSR" id="PIRSR617867-1"/>
    </source>
</evidence>
<dbReference type="GO" id="GO:0005737">
    <property type="term" value="C:cytoplasm"/>
    <property type="evidence" value="ECO:0007669"/>
    <property type="project" value="UniProtKB-SubCell"/>
</dbReference>
<feature type="active site" description="Nucleophile" evidence="8">
    <location>
        <position position="9"/>
    </location>
</feature>
<keyword evidence="5" id="KW-0378">Hydrolase</keyword>
<comment type="caution">
    <text evidence="10">The sequence shown here is derived from an EMBL/GenBank/DDBJ whole genome shotgun (WGS) entry which is preliminary data.</text>
</comment>
<dbReference type="InterPro" id="IPR023485">
    <property type="entry name" value="Ptyr_pPase"/>
</dbReference>
<dbReference type="GO" id="GO:0004726">
    <property type="term" value="F:non-membrane spanning protein tyrosine phosphatase activity"/>
    <property type="evidence" value="ECO:0007669"/>
    <property type="project" value="InterPro"/>
</dbReference>
<evidence type="ECO:0000256" key="2">
    <source>
        <dbReference type="ARBA" id="ARBA00011063"/>
    </source>
</evidence>
<evidence type="ECO:0000256" key="6">
    <source>
        <dbReference type="ARBA" id="ARBA00022912"/>
    </source>
</evidence>
<evidence type="ECO:0000313" key="10">
    <source>
        <dbReference type="EMBL" id="OUM89748.1"/>
    </source>
</evidence>
<comment type="subcellular location">
    <subcellularLocation>
        <location evidence="1">Cytoplasm</location>
    </subcellularLocation>
</comment>
<protein>
    <recommendedName>
        <fullName evidence="3">protein-tyrosine-phosphatase</fullName>
        <ecNumber evidence="3">3.1.3.48</ecNumber>
    </recommendedName>
</protein>
<accession>A0A1Y3PX09</accession>
<dbReference type="SUPFAM" id="SSF52788">
    <property type="entry name" value="Phosphotyrosine protein phosphatases I"/>
    <property type="match status" value="1"/>
</dbReference>
<dbReference type="PRINTS" id="PR00720">
    <property type="entry name" value="MAMMALPTPASE"/>
</dbReference>
<dbReference type="GO" id="GO:0003993">
    <property type="term" value="F:acid phosphatase activity"/>
    <property type="evidence" value="ECO:0007669"/>
    <property type="project" value="InterPro"/>
</dbReference>
<feature type="active site" description="Proton donor" evidence="8">
    <location>
        <position position="128"/>
    </location>
</feature>
<dbReference type="EMBL" id="LZRT01000036">
    <property type="protein sequence ID" value="OUM89748.1"/>
    <property type="molecule type" value="Genomic_DNA"/>
</dbReference>
<name>A0A1Y3PX09_9BACI</name>
<dbReference type="Proteomes" id="UP000196475">
    <property type="component" value="Unassembled WGS sequence"/>
</dbReference>
<dbReference type="EC" id="3.1.3.48" evidence="3"/>
<dbReference type="AlphaFoldDB" id="A0A1Y3PX09"/>
<keyword evidence="6" id="KW-0904">Protein phosphatase</keyword>
<evidence type="ECO:0000259" key="9">
    <source>
        <dbReference type="SMART" id="SM00226"/>
    </source>
</evidence>
<evidence type="ECO:0000256" key="4">
    <source>
        <dbReference type="ARBA" id="ARBA00022490"/>
    </source>
</evidence>
<evidence type="ECO:0000313" key="11">
    <source>
        <dbReference type="Proteomes" id="UP000196475"/>
    </source>
</evidence>
<evidence type="ECO:0000256" key="5">
    <source>
        <dbReference type="ARBA" id="ARBA00022801"/>
    </source>
</evidence>
<dbReference type="SMART" id="SM00226">
    <property type="entry name" value="LMWPc"/>
    <property type="match status" value="1"/>
</dbReference>
<dbReference type="Gene3D" id="3.40.50.2300">
    <property type="match status" value="1"/>
</dbReference>
<dbReference type="InterPro" id="IPR036196">
    <property type="entry name" value="Ptyr_pPase_sf"/>
</dbReference>
<evidence type="ECO:0000256" key="3">
    <source>
        <dbReference type="ARBA" id="ARBA00013064"/>
    </source>
</evidence>
<organism evidence="10 11">
    <name type="scientific">Bacillus thermozeamaize</name>
    <dbReference type="NCBI Taxonomy" id="230954"/>
    <lineage>
        <taxon>Bacteria</taxon>
        <taxon>Bacillati</taxon>
        <taxon>Bacillota</taxon>
        <taxon>Bacilli</taxon>
        <taxon>Bacillales</taxon>
        <taxon>Bacillaceae</taxon>
        <taxon>Bacillus</taxon>
    </lineage>
</organism>
<evidence type="ECO:0000256" key="1">
    <source>
        <dbReference type="ARBA" id="ARBA00004496"/>
    </source>
</evidence>
<feature type="active site" evidence="8">
    <location>
        <position position="15"/>
    </location>
</feature>
<dbReference type="PRINTS" id="PR00719">
    <property type="entry name" value="LMWPTPASE"/>
</dbReference>
<comment type="similarity">
    <text evidence="2">Belongs to the low molecular weight phosphotyrosine protein phosphatase family.</text>
</comment>
<feature type="domain" description="Phosphotyrosine protein phosphatase I" evidence="9">
    <location>
        <begin position="3"/>
        <end position="152"/>
    </location>
</feature>
<comment type="catalytic activity">
    <reaction evidence="7">
        <text>O-phospho-L-tyrosyl-[protein] + H2O = L-tyrosyl-[protein] + phosphate</text>
        <dbReference type="Rhea" id="RHEA:10684"/>
        <dbReference type="Rhea" id="RHEA-COMP:10136"/>
        <dbReference type="Rhea" id="RHEA-COMP:20101"/>
        <dbReference type="ChEBI" id="CHEBI:15377"/>
        <dbReference type="ChEBI" id="CHEBI:43474"/>
        <dbReference type="ChEBI" id="CHEBI:46858"/>
        <dbReference type="ChEBI" id="CHEBI:61978"/>
        <dbReference type="EC" id="3.1.3.48"/>
    </reaction>
</comment>
<dbReference type="InterPro" id="IPR017867">
    <property type="entry name" value="Tyr_phospatase_low_mol_wt"/>
</dbReference>
<dbReference type="CDD" id="cd16343">
    <property type="entry name" value="LMWPTP"/>
    <property type="match status" value="1"/>
</dbReference>
<keyword evidence="4" id="KW-0963">Cytoplasm</keyword>
<gene>
    <name evidence="10" type="ORF">BAA01_02575</name>
</gene>
<proteinExistence type="inferred from homology"/>
<dbReference type="InterPro" id="IPR050438">
    <property type="entry name" value="LMW_PTPase"/>
</dbReference>
<dbReference type="PANTHER" id="PTHR11717:SF7">
    <property type="entry name" value="LOW MOLECULAR WEIGHT PHOSPHOTYROSINE PROTEIN PHOSPHATASE"/>
    <property type="match status" value="1"/>
</dbReference>
<dbReference type="FunFam" id="3.40.50.2300:FF:000113">
    <property type="entry name" value="Low molecular weight protein-tyrosine-phosphatase"/>
    <property type="match status" value="1"/>
</dbReference>